<dbReference type="GO" id="GO:0006302">
    <property type="term" value="P:double-strand break repair"/>
    <property type="evidence" value="ECO:0007669"/>
    <property type="project" value="InterPro"/>
</dbReference>
<feature type="domain" description="ATPase AAA-type core" evidence="1">
    <location>
        <begin position="32"/>
        <end position="263"/>
    </location>
</feature>
<proteinExistence type="predicted"/>
<accession>A0A6G1ZLN6</accession>
<dbReference type="GO" id="GO:0016887">
    <property type="term" value="F:ATP hydrolysis activity"/>
    <property type="evidence" value="ECO:0007669"/>
    <property type="project" value="InterPro"/>
</dbReference>
<evidence type="ECO:0000313" key="2">
    <source>
        <dbReference type="EMBL" id="MRY14876.1"/>
    </source>
</evidence>
<dbReference type="PANTHER" id="PTHR43581">
    <property type="entry name" value="ATP/GTP PHOSPHATASE"/>
    <property type="match status" value="1"/>
</dbReference>
<dbReference type="GO" id="GO:0005524">
    <property type="term" value="F:ATP binding"/>
    <property type="evidence" value="ECO:0007669"/>
    <property type="project" value="InterPro"/>
</dbReference>
<dbReference type="AlphaFoldDB" id="A0A6G1ZLN6"/>
<comment type="caution">
    <text evidence="2">The sequence shown here is derived from an EMBL/GenBank/DDBJ whole genome shotgun (WGS) entry which is preliminary data.</text>
</comment>
<dbReference type="SUPFAM" id="SSF52540">
    <property type="entry name" value="P-loop containing nucleoside triphosphate hydrolases"/>
    <property type="match status" value="1"/>
</dbReference>
<dbReference type="RefSeq" id="WP_154278491.1">
    <property type="nucleotide sequence ID" value="NZ_WKLJ01000085.1"/>
</dbReference>
<dbReference type="InterPro" id="IPR003959">
    <property type="entry name" value="ATPase_AAA_core"/>
</dbReference>
<dbReference type="EMBL" id="WKLP01000084">
    <property type="protein sequence ID" value="MRY14876.1"/>
    <property type="molecule type" value="Genomic_DNA"/>
</dbReference>
<dbReference type="Gene3D" id="3.40.50.300">
    <property type="entry name" value="P-loop containing nucleotide triphosphate hydrolases"/>
    <property type="match status" value="1"/>
</dbReference>
<dbReference type="InterPro" id="IPR051396">
    <property type="entry name" value="Bact_Antivir_Def_Nuclease"/>
</dbReference>
<protein>
    <submittedName>
        <fullName evidence="2">AAA family ATPase</fullName>
    </submittedName>
</protein>
<dbReference type="InterPro" id="IPR027417">
    <property type="entry name" value="P-loop_NTPase"/>
</dbReference>
<dbReference type="PANTHER" id="PTHR43581:SF4">
    <property type="entry name" value="ATP_GTP PHOSPHATASE"/>
    <property type="match status" value="1"/>
</dbReference>
<dbReference type="Pfam" id="PF13304">
    <property type="entry name" value="AAA_21"/>
    <property type="match status" value="1"/>
</dbReference>
<evidence type="ECO:0000259" key="1">
    <source>
        <dbReference type="Pfam" id="PF13304"/>
    </source>
</evidence>
<name>A0A6G1ZLN6_9BACT</name>
<gene>
    <name evidence="2" type="ORF">GKE01_26070</name>
</gene>
<organism evidence="2">
    <name type="scientific">Parabacteroides goldsteinii</name>
    <dbReference type="NCBI Taxonomy" id="328812"/>
    <lineage>
        <taxon>Bacteria</taxon>
        <taxon>Pseudomonadati</taxon>
        <taxon>Bacteroidota</taxon>
        <taxon>Bacteroidia</taxon>
        <taxon>Bacteroidales</taxon>
        <taxon>Tannerellaceae</taxon>
        <taxon>Parabacteroides</taxon>
    </lineage>
</organism>
<sequence>MIEKISCHGYRGFAQKQSLKLAIPNGKRGSGLTVLIGPNGGGKSTLVECFSKIAMNDVSFTEGKRNKLAGDKVSIEIAYEHKHGTLASVVGGGSETEWNGPTEKPKIYYLPSRRVFNPYFSRNLWDRNTFIQNPEISQFRGSQLNNFTYRLFDANKHSAEFNKLFWKILGKELHWTIDQDDSGNYYVKVKKADTIYHNSDGLGEGIVSLLFIVDALFEAKPDELIVIDEPELSLHPQLQIRLLNEILELTKSVQVVISTHSANMVSVEAAINKGEIARVFERENSSVIACIDDVCREYFASYNSNIYNPHTIGIDARSCFFAEDGFIITEGQEDVLLLPKILKQLDLPNDIAFLGFGAGGASSITQIAYILKCLGFSYIGALFDGDKKDDYNKFLKDYSSIGYKAWIIPADDIRDKPALNRDFKSGLLDSKNIIKPEYNNEELKQMLDEMIQFSAHHR</sequence>
<reference evidence="2" key="1">
    <citation type="journal article" date="2019" name="Nat. Med.">
        <title>A library of human gut bacterial isolates paired with longitudinal multiomics data enables mechanistic microbiome research.</title>
        <authorList>
            <person name="Poyet M."/>
            <person name="Groussin M."/>
            <person name="Gibbons S.M."/>
            <person name="Avila-Pacheco J."/>
            <person name="Jiang X."/>
            <person name="Kearney S.M."/>
            <person name="Perrotta A.R."/>
            <person name="Berdy B."/>
            <person name="Zhao S."/>
            <person name="Lieberman T.D."/>
            <person name="Swanson P.K."/>
            <person name="Smith M."/>
            <person name="Roesemann S."/>
            <person name="Alexander J.E."/>
            <person name="Rich S.A."/>
            <person name="Livny J."/>
            <person name="Vlamakis H."/>
            <person name="Clish C."/>
            <person name="Bullock K."/>
            <person name="Deik A."/>
            <person name="Scott J."/>
            <person name="Pierce K.A."/>
            <person name="Xavier R.J."/>
            <person name="Alm E.J."/>
        </authorList>
    </citation>
    <scope>NUCLEOTIDE SEQUENCE</scope>
    <source>
        <strain evidence="2">BIOML-A4</strain>
    </source>
</reference>